<feature type="compositionally biased region" description="Basic and acidic residues" evidence="5">
    <location>
        <begin position="1762"/>
        <end position="1778"/>
    </location>
</feature>
<feature type="compositionally biased region" description="Polar residues" evidence="5">
    <location>
        <begin position="1183"/>
        <end position="1218"/>
    </location>
</feature>
<dbReference type="InParanoid" id="A0A6J0BZG2"/>
<feature type="region of interest" description="Disordered" evidence="5">
    <location>
        <begin position="94"/>
        <end position="121"/>
    </location>
</feature>
<keyword evidence="2" id="KW-0963">Cytoplasm</keyword>
<dbReference type="GeneID" id="107224207"/>
<dbReference type="InterPro" id="IPR035437">
    <property type="entry name" value="SNase_OB-fold_sf"/>
</dbReference>
<dbReference type="GO" id="GO:0007283">
    <property type="term" value="P:spermatogenesis"/>
    <property type="evidence" value="ECO:0007669"/>
    <property type="project" value="UniProtKB-KW"/>
</dbReference>
<dbReference type="InterPro" id="IPR050621">
    <property type="entry name" value="Tudor_domain_containing"/>
</dbReference>
<dbReference type="KEGG" id="nlo:107224207"/>
<protein>
    <submittedName>
        <fullName evidence="9">Uncharacterized protein LOC107224207 isoform X1</fullName>
    </submittedName>
</protein>
<feature type="compositionally biased region" description="Basic residues" evidence="5">
    <location>
        <begin position="94"/>
        <end position="107"/>
    </location>
</feature>
<dbReference type="Gene3D" id="3.30.420.610">
    <property type="entry name" value="LOTUS domain-like"/>
    <property type="match status" value="2"/>
</dbReference>
<feature type="region of interest" description="Disordered" evidence="5">
    <location>
        <begin position="1626"/>
        <end position="1684"/>
    </location>
</feature>
<keyword evidence="3" id="KW-0677">Repeat</keyword>
<dbReference type="Gene3D" id="2.30.30.140">
    <property type="match status" value="1"/>
</dbReference>
<evidence type="ECO:0000256" key="3">
    <source>
        <dbReference type="ARBA" id="ARBA00022737"/>
    </source>
</evidence>
<feature type="domain" description="HTH OST-type" evidence="7">
    <location>
        <begin position="356"/>
        <end position="430"/>
    </location>
</feature>
<dbReference type="GO" id="GO:0030154">
    <property type="term" value="P:cell differentiation"/>
    <property type="evidence" value="ECO:0007669"/>
    <property type="project" value="UniProtKB-ARBA"/>
</dbReference>
<feature type="region of interest" description="Disordered" evidence="5">
    <location>
        <begin position="265"/>
        <end position="319"/>
    </location>
</feature>
<dbReference type="InterPro" id="IPR025605">
    <property type="entry name" value="OST-HTH/LOTUS_dom"/>
</dbReference>
<name>A0A6J0BZG2_NEOLC</name>
<feature type="domain" description="HTH OST-type" evidence="7">
    <location>
        <begin position="6"/>
        <end position="78"/>
    </location>
</feature>
<feature type="region of interest" description="Disordered" evidence="5">
    <location>
        <begin position="720"/>
        <end position="747"/>
    </location>
</feature>
<comment type="subcellular location">
    <subcellularLocation>
        <location evidence="1">Cytoplasm</location>
    </subcellularLocation>
</comment>
<dbReference type="SUPFAM" id="SSF63748">
    <property type="entry name" value="Tudor/PWWP/MBT"/>
    <property type="match status" value="1"/>
</dbReference>
<feature type="compositionally biased region" description="Polar residues" evidence="5">
    <location>
        <begin position="195"/>
        <end position="232"/>
    </location>
</feature>
<dbReference type="AlphaFoldDB" id="A0A6J0BZG2"/>
<feature type="compositionally biased region" description="Polar residues" evidence="5">
    <location>
        <begin position="1417"/>
        <end position="1427"/>
    </location>
</feature>
<dbReference type="PANTHER" id="PTHR22948">
    <property type="entry name" value="TUDOR DOMAIN CONTAINING PROTEIN"/>
    <property type="match status" value="1"/>
</dbReference>
<dbReference type="GO" id="GO:0005737">
    <property type="term" value="C:cytoplasm"/>
    <property type="evidence" value="ECO:0007669"/>
    <property type="project" value="UniProtKB-SubCell"/>
</dbReference>
<evidence type="ECO:0000256" key="1">
    <source>
        <dbReference type="ARBA" id="ARBA00004496"/>
    </source>
</evidence>
<organism evidence="9">
    <name type="scientific">Neodiprion lecontei</name>
    <name type="common">Redheaded pine sawfly</name>
    <dbReference type="NCBI Taxonomy" id="441921"/>
    <lineage>
        <taxon>Eukaryota</taxon>
        <taxon>Metazoa</taxon>
        <taxon>Ecdysozoa</taxon>
        <taxon>Arthropoda</taxon>
        <taxon>Hexapoda</taxon>
        <taxon>Insecta</taxon>
        <taxon>Pterygota</taxon>
        <taxon>Neoptera</taxon>
        <taxon>Endopterygota</taxon>
        <taxon>Hymenoptera</taxon>
        <taxon>Tenthredinoidea</taxon>
        <taxon>Diprionidae</taxon>
        <taxon>Diprioninae</taxon>
        <taxon>Neodiprion</taxon>
    </lineage>
</organism>
<dbReference type="Proteomes" id="UP000829291">
    <property type="component" value="Chromosome 3"/>
</dbReference>
<feature type="region of interest" description="Disordered" evidence="5">
    <location>
        <begin position="1395"/>
        <end position="1427"/>
    </location>
</feature>
<feature type="region of interest" description="Disordered" evidence="5">
    <location>
        <begin position="1760"/>
        <end position="1818"/>
    </location>
</feature>
<accession>A0A6J0BZG2</accession>
<dbReference type="PANTHER" id="PTHR22948:SF76">
    <property type="entry name" value="FI20010P1-RELATED"/>
    <property type="match status" value="1"/>
</dbReference>
<evidence type="ECO:0000256" key="5">
    <source>
        <dbReference type="SAM" id="MobiDB-lite"/>
    </source>
</evidence>
<reference evidence="9" key="1">
    <citation type="submission" date="2025-08" db="UniProtKB">
        <authorList>
            <consortium name="RefSeq"/>
        </authorList>
    </citation>
    <scope>IDENTIFICATION</scope>
    <source>
        <tissue evidence="9">Thorax and Abdomen</tissue>
    </source>
</reference>
<evidence type="ECO:0000313" key="9">
    <source>
        <dbReference type="RefSeq" id="XP_015519667.2"/>
    </source>
</evidence>
<feature type="compositionally biased region" description="Basic and acidic residues" evidence="5">
    <location>
        <begin position="1626"/>
        <end position="1641"/>
    </location>
</feature>
<keyword evidence="4" id="KW-0744">Spermatogenesis</keyword>
<dbReference type="Pfam" id="PF00567">
    <property type="entry name" value="TUDOR"/>
    <property type="match status" value="1"/>
</dbReference>
<proteinExistence type="predicted"/>
<evidence type="ECO:0000259" key="7">
    <source>
        <dbReference type="PROSITE" id="PS51644"/>
    </source>
</evidence>
<gene>
    <name evidence="9" type="primary">LOC107224207</name>
</gene>
<keyword evidence="4" id="KW-0221">Differentiation</keyword>
<dbReference type="OrthoDB" id="341421at2759"/>
<dbReference type="PROSITE" id="PS51644">
    <property type="entry name" value="HTH_OST"/>
    <property type="match status" value="2"/>
</dbReference>
<dbReference type="Pfam" id="PF12872">
    <property type="entry name" value="OST-HTH"/>
    <property type="match status" value="2"/>
</dbReference>
<feature type="region of interest" description="Disordered" evidence="5">
    <location>
        <begin position="1182"/>
        <end position="1218"/>
    </location>
</feature>
<dbReference type="SMART" id="SM00333">
    <property type="entry name" value="TUDOR"/>
    <property type="match status" value="1"/>
</dbReference>
<dbReference type="FunCoup" id="A0A6J0BZG2">
    <property type="interactions" value="6"/>
</dbReference>
<keyword evidence="8" id="KW-1185">Reference proteome</keyword>
<feature type="compositionally biased region" description="Polar residues" evidence="5">
    <location>
        <begin position="770"/>
        <end position="793"/>
    </location>
</feature>
<feature type="region of interest" description="Disordered" evidence="5">
    <location>
        <begin position="767"/>
        <end position="795"/>
    </location>
</feature>
<dbReference type="RefSeq" id="XP_015519667.2">
    <property type="nucleotide sequence ID" value="XM_015664181.2"/>
</dbReference>
<dbReference type="Gene3D" id="2.40.50.90">
    <property type="match status" value="1"/>
</dbReference>
<dbReference type="PROSITE" id="PS50304">
    <property type="entry name" value="TUDOR"/>
    <property type="match status" value="1"/>
</dbReference>
<evidence type="ECO:0000256" key="2">
    <source>
        <dbReference type="ARBA" id="ARBA00022490"/>
    </source>
</evidence>
<dbReference type="InterPro" id="IPR002999">
    <property type="entry name" value="Tudor"/>
</dbReference>
<feature type="compositionally biased region" description="Polar residues" evidence="5">
    <location>
        <begin position="300"/>
        <end position="319"/>
    </location>
</feature>
<feature type="region of interest" description="Disordered" evidence="5">
    <location>
        <begin position="195"/>
        <end position="234"/>
    </location>
</feature>
<dbReference type="InterPro" id="IPR041966">
    <property type="entry name" value="LOTUS-like"/>
</dbReference>
<feature type="domain" description="Tudor" evidence="6">
    <location>
        <begin position="552"/>
        <end position="609"/>
    </location>
</feature>
<feature type="compositionally biased region" description="Polar residues" evidence="5">
    <location>
        <begin position="1644"/>
        <end position="1673"/>
    </location>
</feature>
<feature type="compositionally biased region" description="Polar residues" evidence="5">
    <location>
        <begin position="269"/>
        <end position="280"/>
    </location>
</feature>
<evidence type="ECO:0000259" key="6">
    <source>
        <dbReference type="PROSITE" id="PS50304"/>
    </source>
</evidence>
<evidence type="ECO:0000256" key="4">
    <source>
        <dbReference type="ARBA" id="ARBA00022871"/>
    </source>
</evidence>
<evidence type="ECO:0000313" key="8">
    <source>
        <dbReference type="Proteomes" id="UP000829291"/>
    </source>
</evidence>
<sequence>MSVQQKRDDLGKLLACLLVSRKGDSTVYELERDYRENEGRTIPYRDFGCISVLDFLRSIPDHVKLRPSNGTHLVFPVVSEKIKHVNDLVVRQKPAKKSCGSRRKTSKPSRYGPTVREPRPFIPNNVQKEIASMLTREPNGVKKDHIVEYLQNSSAIAGTVNLTNVDDYLMSMSHIAYTRGNMVFLSRSLNVTSNTAQHNIRSPNQPEAGTSNNSKTPQPLMSVNSTPVTNSYPAGAEEDEDVFYDDEFGDEEIRFHYASMNNHKVENDNLPQQSSSTSLGQGPGRMSSAKFIERGAGSLKQMQSQPKPSTLPLGNNLNNETMSKLTDNAYYTEPSEQNHETYDTYASDDEELVDIINDRLKSRLQQLIQKHPHGIWCADLPQTYLDEYNVPLDYAELGFQSVCDLASQLASIFHLCRWDNRGDFILYDASKPVPTEMKKLASDGQHSDWADTFDDDYEDVDPIPPSLDLQVSQKLIPHDVMSHGESVGQERIPESPSDGSLHHLEVVVSEVYTPSLFWVHLRKKRMKLGQLMENIHEFYQREGSNYTIPSVVVEKGLNCVCMFEDKWHRAIIKTVKPDGNVTLVFYDYGTTKTYPPEDVRFLHRLFSNLPAQSIPCGLYNIKPVKHDAWTRGASSDFWEKVADIPLVAIVNKIDRENNSMLISLVDTREEADDHINDWMVHKGLAEFGSMVRNRPSNYVFRHYVKCINYHYDKHVKAKERGQLNQQVSNKHVVHPESESNSNSNSELKLKSADCVKSLMTKFSKYKKGRNQNNISPGNDVNFEHNSTSEQSTANEKHCLPDNLALEMINSSPKSMNENRFSKIFKSKLDSMCAAKTNIEIVEHSSTATSSVEQRTHGSDCNGHCNDYKVSSEDCKNAKHEPNSDKVKYFGSFQSFFGGHGLADDVDWSKIRTAVKTEQGIKPVARAKASAIPEFPFFNLREEGTGESAICQRSDKSSDDIQKGSVPHKYVTNIKEVIVEPVDKFPVKQILPAKDYFLNAIKSNNDHYYSAHGEKLWWSPDGNIENKAGVITPLLRMRRKRFEESDIDLMKVSASPEILQILRGRDLKSKSRGAASENTSDADLNFIIQLKNMGHHCSSDISDLSKPENKLETNEILTPKDGVINQSSLVIKSSACQTNLNKSAGSITALQNTNQSCTTSNSLPKNRFSTMFAYLNSKKKKNVPSVSRHNLSSESSEETVGTNSISIAPTSSSMDLTDSVDSSEKIIGLPKARDVSCEGELYLTKQFAKDSISSRNQVSPTMHGIISNTNINISDIPSTNIECSHELDERSEKKCKAEGSGQNDEISNLDLTWKNDDEISLSNNRLVRDNLTESTSSNITACNEPVVNVLDSLDICYQTSNPTQKQKENHASICQGTSFISNTSLVSTFETKEQVDNSVELQGHSSNTSELDSDDLSRSYSNSENDSPSVIRTKIDIELDKNFDTETLDNEIIASRQNDLSRDAEDIQVQITPDNTFIQSGDNKIDTCVPKTETQVYVPIVNDVDDLEDRDEWEVNGVWQDFLKGQDNYMSRIIHKLERAIINPDSAKVSEITDNSEVADVCNSNYLRDKPNVEKITDKIYEKQYGENYVSKDNQIKPNDNISDNSELLENNVLKPEKQSALIVDEKVPDSETQERIKRSDKFTYGNTLIRTSNNNNENEPITSIPSSSGNQSPIPGDESTFDNASPIIHKSQKYEKSIVEIPHVKSLSGTSMEYQNHIPVATTCDNKIPTRSLTNKTMTMQAMLKNFKDKTSLRQFNTNSKQIEDSLQSKENTSENEKSGTSSIDDDTFEEIEKKESASDSEMFADLSNTSSSSKDSDFLVTNSISANVSNHSNDTYLRNKYGTLDRESKSCSSDDTESFDNELQRLPILSSIKKHRLTVKSCKTDDLQNENITQINTDTVLNNNNLLSNESSSSNSSLSLSLFNKIKSMLEK</sequence>
<dbReference type="CDD" id="cd09972">
    <property type="entry name" value="LOTUS_TDRD_OSKAR"/>
    <property type="match status" value="1"/>
</dbReference>
<feature type="compositionally biased region" description="Polar residues" evidence="5">
    <location>
        <begin position="1395"/>
        <end position="1409"/>
    </location>
</feature>